<accession>A0A4E0RUZ6</accession>
<dbReference type="PANTHER" id="PTHR45716:SF2">
    <property type="entry name" value="BITESIZE, ISOFORM I"/>
    <property type="match status" value="1"/>
</dbReference>
<feature type="region of interest" description="Disordered" evidence="8">
    <location>
        <begin position="218"/>
        <end position="259"/>
    </location>
</feature>
<feature type="domain" description="RabBD" evidence="11">
    <location>
        <begin position="58"/>
        <end position="114"/>
    </location>
</feature>
<comment type="caution">
    <text evidence="12">The sequence shown here is derived from an EMBL/GenBank/DDBJ whole genome shotgun (WGS) entry which is preliminary data.</text>
</comment>
<feature type="compositionally biased region" description="Polar residues" evidence="8">
    <location>
        <begin position="488"/>
        <end position="501"/>
    </location>
</feature>
<dbReference type="GO" id="GO:0006886">
    <property type="term" value="P:intracellular protein transport"/>
    <property type="evidence" value="ECO:0007669"/>
    <property type="project" value="InterPro"/>
</dbReference>
<dbReference type="InterPro" id="IPR035892">
    <property type="entry name" value="C2_domain_sf"/>
</dbReference>
<evidence type="ECO:0000256" key="8">
    <source>
        <dbReference type="SAM" id="MobiDB-lite"/>
    </source>
</evidence>
<dbReference type="InterPro" id="IPR001841">
    <property type="entry name" value="Znf_RING"/>
</dbReference>
<evidence type="ECO:0000256" key="2">
    <source>
        <dbReference type="ARBA" id="ARBA00022723"/>
    </source>
</evidence>
<dbReference type="CDD" id="cd08521">
    <property type="entry name" value="C2A_SLP"/>
    <property type="match status" value="1"/>
</dbReference>
<evidence type="ECO:0000259" key="10">
    <source>
        <dbReference type="PROSITE" id="PS50089"/>
    </source>
</evidence>
<feature type="compositionally biased region" description="Polar residues" evidence="8">
    <location>
        <begin position="509"/>
        <end position="522"/>
    </location>
</feature>
<dbReference type="Pfam" id="PF02318">
    <property type="entry name" value="FYVE_2"/>
    <property type="match status" value="1"/>
</dbReference>
<dbReference type="Pfam" id="PF00168">
    <property type="entry name" value="C2"/>
    <property type="match status" value="2"/>
</dbReference>
<dbReference type="FunFam" id="2.60.40.150:FF:000006">
    <property type="entry name" value="Synaptotagmin-like 5, isoform CRA_a"/>
    <property type="match status" value="1"/>
</dbReference>
<feature type="compositionally biased region" description="Polar residues" evidence="8">
    <location>
        <begin position="546"/>
        <end position="555"/>
    </location>
</feature>
<feature type="compositionally biased region" description="Polar residues" evidence="8">
    <location>
        <begin position="218"/>
        <end position="230"/>
    </location>
</feature>
<keyword evidence="2" id="KW-0479">Metal-binding</keyword>
<dbReference type="GO" id="GO:0006887">
    <property type="term" value="P:exocytosis"/>
    <property type="evidence" value="ECO:0007669"/>
    <property type="project" value="TreeGrafter"/>
</dbReference>
<dbReference type="InterPro" id="IPR013083">
    <property type="entry name" value="Znf_RING/FYVE/PHD"/>
</dbReference>
<dbReference type="Gene3D" id="3.30.40.10">
    <property type="entry name" value="Zinc/RING finger domain, C3HC4 (zinc finger)"/>
    <property type="match status" value="1"/>
</dbReference>
<evidence type="ECO:0000256" key="6">
    <source>
        <dbReference type="ARBA" id="ARBA00023136"/>
    </source>
</evidence>
<evidence type="ECO:0000256" key="1">
    <source>
        <dbReference type="ARBA" id="ARBA00004370"/>
    </source>
</evidence>
<dbReference type="EMBL" id="JXXN02001360">
    <property type="protein sequence ID" value="THD24947.1"/>
    <property type="molecule type" value="Genomic_DNA"/>
</dbReference>
<dbReference type="GO" id="GO:0008270">
    <property type="term" value="F:zinc ion binding"/>
    <property type="evidence" value="ECO:0007669"/>
    <property type="project" value="UniProtKB-KW"/>
</dbReference>
<keyword evidence="6" id="KW-0472">Membrane</keyword>
<feature type="domain" description="C2" evidence="9">
    <location>
        <begin position="643"/>
        <end position="764"/>
    </location>
</feature>
<organism evidence="12 13">
    <name type="scientific">Fasciola hepatica</name>
    <name type="common">Liver fluke</name>
    <dbReference type="NCBI Taxonomy" id="6192"/>
    <lineage>
        <taxon>Eukaryota</taxon>
        <taxon>Metazoa</taxon>
        <taxon>Spiralia</taxon>
        <taxon>Lophotrochozoa</taxon>
        <taxon>Platyhelminthes</taxon>
        <taxon>Trematoda</taxon>
        <taxon>Digenea</taxon>
        <taxon>Plagiorchiida</taxon>
        <taxon>Echinostomata</taxon>
        <taxon>Echinostomatoidea</taxon>
        <taxon>Fasciolidae</taxon>
        <taxon>Fasciola</taxon>
    </lineage>
</organism>
<dbReference type="GO" id="GO:0070382">
    <property type="term" value="C:exocytic vesicle"/>
    <property type="evidence" value="ECO:0007669"/>
    <property type="project" value="TreeGrafter"/>
</dbReference>
<evidence type="ECO:0000313" key="12">
    <source>
        <dbReference type="EMBL" id="THD24947.1"/>
    </source>
</evidence>
<dbReference type="PROSITE" id="PS50004">
    <property type="entry name" value="C2"/>
    <property type="match status" value="2"/>
</dbReference>
<feature type="domain" description="RING-type" evidence="10">
    <location>
        <begin position="116"/>
        <end position="160"/>
    </location>
</feature>
<dbReference type="InterPro" id="IPR000008">
    <property type="entry name" value="C2_dom"/>
</dbReference>
<evidence type="ECO:0000256" key="4">
    <source>
        <dbReference type="ARBA" id="ARBA00022771"/>
    </source>
</evidence>
<keyword evidence="4 7" id="KW-0863">Zinc-finger</keyword>
<feature type="compositionally biased region" description="Polar residues" evidence="8">
    <location>
        <begin position="8"/>
        <end position="26"/>
    </location>
</feature>
<dbReference type="GO" id="GO:0042043">
    <property type="term" value="F:neurexin family protein binding"/>
    <property type="evidence" value="ECO:0007669"/>
    <property type="project" value="TreeGrafter"/>
</dbReference>
<feature type="compositionally biased region" description="Polar residues" evidence="8">
    <location>
        <begin position="36"/>
        <end position="48"/>
    </location>
</feature>
<dbReference type="GO" id="GO:0031267">
    <property type="term" value="F:small GTPase binding"/>
    <property type="evidence" value="ECO:0007669"/>
    <property type="project" value="InterPro"/>
</dbReference>
<dbReference type="AlphaFoldDB" id="A0A4E0RUZ6"/>
<feature type="region of interest" description="Disordered" evidence="8">
    <location>
        <begin position="1"/>
        <end position="64"/>
    </location>
</feature>
<feature type="region of interest" description="Disordered" evidence="8">
    <location>
        <begin position="434"/>
        <end position="557"/>
    </location>
</feature>
<dbReference type="SUPFAM" id="SSF49562">
    <property type="entry name" value="C2 domain (Calcium/lipid-binding domain, CaLB)"/>
    <property type="match status" value="2"/>
</dbReference>
<dbReference type="PROSITE" id="PS50916">
    <property type="entry name" value="RABBD"/>
    <property type="match status" value="1"/>
</dbReference>
<keyword evidence="5" id="KW-0862">Zinc</keyword>
<dbReference type="SUPFAM" id="SSF57903">
    <property type="entry name" value="FYVE/PHD zinc finger"/>
    <property type="match status" value="1"/>
</dbReference>
<evidence type="ECO:0000259" key="11">
    <source>
        <dbReference type="PROSITE" id="PS50916"/>
    </source>
</evidence>
<reference evidence="12" key="1">
    <citation type="submission" date="2019-03" db="EMBL/GenBank/DDBJ databases">
        <title>Improved annotation for the trematode Fasciola hepatica.</title>
        <authorList>
            <person name="Choi Y.-J."/>
            <person name="Martin J."/>
            <person name="Mitreva M."/>
        </authorList>
    </citation>
    <scope>NUCLEOTIDE SEQUENCE [LARGE SCALE GENOMIC DNA]</scope>
</reference>
<dbReference type="Gene3D" id="2.60.40.150">
    <property type="entry name" value="C2 domain"/>
    <property type="match status" value="2"/>
</dbReference>
<sequence>MSAYIRGSKSNLRSNSPLMNGGQSPSPARGTKSEAGYSTHSQKSTGSKVKSYPRKGSTLGNIDLSPEEMEHLESVLQRFDQFRVTEEKRVRSLKDQLVEKQKVRIRNAEASGDGHCYNCGRLFMPVFNPSVQCYLCKHEFCRMCLEKMPKSKELICKFCRFESVRRGQLGVWFTEELKMARAQGRVRGVSGPEALRSSLIRIKKESRANSLIQNAQDISPNQPFTSLSEMTESKTDLRDSSYPLDSNLESQSPEDCSPLRDSIVDSAIPLVNVRENKEDMDAVYKRNLEQMKQQERVSFGQSVSISFLSPQEELCLDKLEQNIPLVSTENYPSRLKTSTIEASRNKLSFGEFEMLAGEPMIDRLDATGLGTPISSVERTQKSYESELRTPDDTELLSDPPVMGMLQGDSTGPEAEAHLAARRRFRRVRYMDVRGSMESFPGGSDSGYGPPRTETWVQQAQNEHDQSSTVSGQIGNQQSPGSLKPTKTGPGSDSSYGRTPSGISERPPGSSASGISRPATPSQPRRDLRSSFSDLRGHGHHARLTSDAGSKSTLSLASKDAPAVVSKTLIRPILAVPERKKHPLTEEEEFGVLGPLNTSANQIAHSGSLRSLRHLVPRLRTRGTGSMLSLYSERESSYTHGIAITGDLRLDIRYDAQSSTLRIAVKQARDLAIADKKSQACNPYVKSYLLPDKTKGSKRKTSYKKHTRNPVFDEELKYHIPYSDLSERSLQISVWHKASVGSNLFLGEVIIPFTDFSFESGANWYPLAERRQIALSPSLQIFRGELLMALKLVPGGTMGRQSELHVWIKSAKGLSTSTSGKSKSSSVDPYCKIYLMPDKAKNSKRKTSVVKKNNNPEWNTNFVYQNIDRTQLNTMGLEVSIWDHDRFSSNDFLGGCRINNGTCEYYLISSTYALIYWKSAW</sequence>
<dbReference type="InterPro" id="IPR011011">
    <property type="entry name" value="Znf_FYVE_PHD"/>
</dbReference>
<evidence type="ECO:0000256" key="7">
    <source>
        <dbReference type="PROSITE-ProRule" id="PRU00175"/>
    </source>
</evidence>
<protein>
    <submittedName>
        <fullName evidence="12">Synaptotagmin 4</fullName>
    </submittedName>
</protein>
<dbReference type="InterPro" id="IPR017907">
    <property type="entry name" value="Znf_RING_CS"/>
</dbReference>
<proteinExistence type="predicted"/>
<dbReference type="InterPro" id="IPR041282">
    <property type="entry name" value="FYVE_2"/>
</dbReference>
<evidence type="ECO:0000256" key="5">
    <source>
        <dbReference type="ARBA" id="ARBA00022833"/>
    </source>
</evidence>
<dbReference type="GO" id="GO:0005886">
    <property type="term" value="C:plasma membrane"/>
    <property type="evidence" value="ECO:0007669"/>
    <property type="project" value="TreeGrafter"/>
</dbReference>
<evidence type="ECO:0000256" key="3">
    <source>
        <dbReference type="ARBA" id="ARBA00022737"/>
    </source>
</evidence>
<keyword evidence="3" id="KW-0677">Repeat</keyword>
<dbReference type="InterPro" id="IPR001565">
    <property type="entry name" value="Synaptotagmin"/>
</dbReference>
<comment type="subcellular location">
    <subcellularLocation>
        <location evidence="1">Membrane</location>
    </subcellularLocation>
</comment>
<dbReference type="Proteomes" id="UP000230066">
    <property type="component" value="Unassembled WGS sequence"/>
</dbReference>
<feature type="region of interest" description="Disordered" evidence="8">
    <location>
        <begin position="378"/>
        <end position="399"/>
    </location>
</feature>
<feature type="compositionally biased region" description="Polar residues" evidence="8">
    <location>
        <begin position="454"/>
        <end position="480"/>
    </location>
</feature>
<dbReference type="InterPro" id="IPR010911">
    <property type="entry name" value="Rab_BD"/>
</dbReference>
<dbReference type="PRINTS" id="PR00399">
    <property type="entry name" value="SYNAPTOTAGMN"/>
</dbReference>
<name>A0A4E0RUZ6_FASHE</name>
<dbReference type="PANTHER" id="PTHR45716">
    <property type="entry name" value="BITESIZE, ISOFORM I"/>
    <property type="match status" value="1"/>
</dbReference>
<feature type="compositionally biased region" description="Basic and acidic residues" evidence="8">
    <location>
        <begin position="378"/>
        <end position="391"/>
    </location>
</feature>
<feature type="compositionally biased region" description="Polar residues" evidence="8">
    <location>
        <begin position="243"/>
        <end position="254"/>
    </location>
</feature>
<evidence type="ECO:0000259" key="9">
    <source>
        <dbReference type="PROSITE" id="PS50004"/>
    </source>
</evidence>
<dbReference type="PROSITE" id="PS50089">
    <property type="entry name" value="ZF_RING_2"/>
    <property type="match status" value="1"/>
</dbReference>
<keyword evidence="13" id="KW-1185">Reference proteome</keyword>
<feature type="domain" description="C2" evidence="9">
    <location>
        <begin position="781"/>
        <end position="915"/>
    </location>
</feature>
<dbReference type="PROSITE" id="PS00518">
    <property type="entry name" value="ZF_RING_1"/>
    <property type="match status" value="1"/>
</dbReference>
<gene>
    <name evidence="12" type="ORF">D915_004300</name>
</gene>
<evidence type="ECO:0000313" key="13">
    <source>
        <dbReference type="Proteomes" id="UP000230066"/>
    </source>
</evidence>
<dbReference type="SMART" id="SM00239">
    <property type="entry name" value="C2"/>
    <property type="match status" value="2"/>
</dbReference>